<feature type="region of interest" description="Disordered" evidence="1">
    <location>
        <begin position="397"/>
        <end position="416"/>
    </location>
</feature>
<keyword evidence="4" id="KW-1185">Reference proteome</keyword>
<feature type="compositionally biased region" description="Acidic residues" evidence="1">
    <location>
        <begin position="225"/>
        <end position="237"/>
    </location>
</feature>
<gene>
    <name evidence="3" type="ORF">MICPUCDRAFT_50907</name>
</gene>
<name>C1MJE2_MICPC</name>
<dbReference type="GeneID" id="9680498"/>
<proteinExistence type="predicted"/>
<evidence type="ECO:0000313" key="3">
    <source>
        <dbReference type="EMBL" id="EEH60551.1"/>
    </source>
</evidence>
<dbReference type="RefSeq" id="XP_003055299.1">
    <property type="nucleotide sequence ID" value="XM_003055253.1"/>
</dbReference>
<feature type="region of interest" description="Disordered" evidence="1">
    <location>
        <begin position="217"/>
        <end position="311"/>
    </location>
</feature>
<evidence type="ECO:0000259" key="2">
    <source>
        <dbReference type="Pfam" id="PF09747"/>
    </source>
</evidence>
<dbReference type="PANTHER" id="PTHR31840">
    <property type="entry name" value="COILED-COIL DOMAIN-CONTAINING PROTEIN 97"/>
    <property type="match status" value="1"/>
</dbReference>
<dbReference type="PANTHER" id="PTHR31840:SF1">
    <property type="entry name" value="COILED-COIL DOMAIN-CONTAINING PROTEIN 97"/>
    <property type="match status" value="1"/>
</dbReference>
<dbReference type="EMBL" id="GG663735">
    <property type="protein sequence ID" value="EEH60551.1"/>
    <property type="molecule type" value="Genomic_DNA"/>
</dbReference>
<protein>
    <submittedName>
        <fullName evidence="3">Predicted protein</fullName>
    </submittedName>
</protein>
<sequence>MAAWGALLEDDDASPTTTASVLTALASASDLRVPASVLRGDGWEDSVACRRRYVEDLYAREPSILLERHGHLVPRSRLLAAFGHLEGSSYECDFHLNRLKEGATTTTGGTGTGTGTTTATARNRRLAHMRSSLEPAGYFHEDALRRREPLLFETFVGAPARADSNSNSNLNLNSTATATATATDGAGASHAVSLAMLEREDERAAAALLSRQRAALRERERVEDIDAEDEPPLEDEPPPAAATDAASRPGVVVEAVGPGGRRGASGRATADQLRRAAVEGWARGNDDDDDADANRRLGGCEPSSCGTGTTREINRSAIASVVADPERDAKLAAFARTMRERYLGAFFTLHTDGMDPGADYAAIDADRSLDDWHAREATQDAEDAYFAEGDGYDEGGAVGGAVEGAVDSEDDSFTRC</sequence>
<dbReference type="Pfam" id="PF09747">
    <property type="entry name" value="CCD97-like_C"/>
    <property type="match status" value="1"/>
</dbReference>
<dbReference type="AlphaFoldDB" id="C1MJE2"/>
<feature type="domain" description="CCD97-like C-terminal" evidence="2">
    <location>
        <begin position="123"/>
        <end position="388"/>
    </location>
</feature>
<feature type="compositionally biased region" description="Acidic residues" evidence="1">
    <location>
        <begin position="406"/>
        <end position="416"/>
    </location>
</feature>
<dbReference type="InterPro" id="IPR018613">
    <property type="entry name" value="Ccdc97-like"/>
</dbReference>
<dbReference type="InterPro" id="IPR040233">
    <property type="entry name" value="CCD97-like_C"/>
</dbReference>
<evidence type="ECO:0000256" key="1">
    <source>
        <dbReference type="SAM" id="MobiDB-lite"/>
    </source>
</evidence>
<dbReference type="eggNOG" id="KOG3044">
    <property type="taxonomic scope" value="Eukaryota"/>
</dbReference>
<evidence type="ECO:0000313" key="4">
    <source>
        <dbReference type="Proteomes" id="UP000001876"/>
    </source>
</evidence>
<dbReference type="OMA" id="WSKEANC"/>
<organism evidence="4">
    <name type="scientific">Micromonas pusilla (strain CCMP1545)</name>
    <name type="common">Picoplanktonic green alga</name>
    <dbReference type="NCBI Taxonomy" id="564608"/>
    <lineage>
        <taxon>Eukaryota</taxon>
        <taxon>Viridiplantae</taxon>
        <taxon>Chlorophyta</taxon>
        <taxon>Mamiellophyceae</taxon>
        <taxon>Mamiellales</taxon>
        <taxon>Mamiellaceae</taxon>
        <taxon>Micromonas</taxon>
    </lineage>
</organism>
<dbReference type="OrthoDB" id="536664at2759"/>
<dbReference type="KEGG" id="mpp:MICPUCDRAFT_50907"/>
<dbReference type="Proteomes" id="UP000001876">
    <property type="component" value="Unassembled WGS sequence"/>
</dbReference>
<dbReference type="STRING" id="564608.C1MJE2"/>
<feature type="compositionally biased region" description="Low complexity" evidence="1">
    <location>
        <begin position="241"/>
        <end position="256"/>
    </location>
</feature>
<accession>C1MJE2</accession>
<reference evidence="3 4" key="1">
    <citation type="journal article" date="2009" name="Science">
        <title>Green evolution and dynamic adaptations revealed by genomes of the marine picoeukaryotes Micromonas.</title>
        <authorList>
            <person name="Worden A.Z."/>
            <person name="Lee J.H."/>
            <person name="Mock T."/>
            <person name="Rouze P."/>
            <person name="Simmons M.P."/>
            <person name="Aerts A.L."/>
            <person name="Allen A.E."/>
            <person name="Cuvelier M.L."/>
            <person name="Derelle E."/>
            <person name="Everett M.V."/>
            <person name="Foulon E."/>
            <person name="Grimwood J."/>
            <person name="Gundlach H."/>
            <person name="Henrissat B."/>
            <person name="Napoli C."/>
            <person name="McDonald S.M."/>
            <person name="Parker M.S."/>
            <person name="Rombauts S."/>
            <person name="Salamov A."/>
            <person name="Von Dassow P."/>
            <person name="Badger J.H."/>
            <person name="Coutinho P.M."/>
            <person name="Demir E."/>
            <person name="Dubchak I."/>
            <person name="Gentemann C."/>
            <person name="Eikrem W."/>
            <person name="Gready J.E."/>
            <person name="John U."/>
            <person name="Lanier W."/>
            <person name="Lindquist E.A."/>
            <person name="Lucas S."/>
            <person name="Mayer K.F."/>
            <person name="Moreau H."/>
            <person name="Not F."/>
            <person name="Otillar R."/>
            <person name="Panaud O."/>
            <person name="Pangilinan J."/>
            <person name="Paulsen I."/>
            <person name="Piegu B."/>
            <person name="Poliakov A."/>
            <person name="Robbens S."/>
            <person name="Schmutz J."/>
            <person name="Toulza E."/>
            <person name="Wyss T."/>
            <person name="Zelensky A."/>
            <person name="Zhou K."/>
            <person name="Armbrust E.V."/>
            <person name="Bhattacharya D."/>
            <person name="Goodenough U.W."/>
            <person name="Van de Peer Y."/>
            <person name="Grigoriev I.V."/>
        </authorList>
    </citation>
    <scope>NUCLEOTIDE SEQUENCE [LARGE SCALE GENOMIC DNA]</scope>
    <source>
        <strain evidence="3 4">CCMP1545</strain>
    </source>
</reference>